<organism evidence="3 4">
    <name type="scientific">Alteromonas alba</name>
    <dbReference type="NCBI Taxonomy" id="2079529"/>
    <lineage>
        <taxon>Bacteria</taxon>
        <taxon>Pseudomonadati</taxon>
        <taxon>Pseudomonadota</taxon>
        <taxon>Gammaproteobacteria</taxon>
        <taxon>Alteromonadales</taxon>
        <taxon>Alteromonadaceae</taxon>
        <taxon>Alteromonas/Salinimonas group</taxon>
        <taxon>Alteromonas</taxon>
    </lineage>
</organism>
<name>A0A2S9V561_9ALTE</name>
<evidence type="ECO:0000313" key="3">
    <source>
        <dbReference type="EMBL" id="PRO71544.1"/>
    </source>
</evidence>
<dbReference type="Pfam" id="PF03703">
    <property type="entry name" value="bPH_2"/>
    <property type="match status" value="1"/>
</dbReference>
<keyword evidence="1" id="KW-0812">Transmembrane</keyword>
<sequence>MEHPSVTNNPLYSQELPCLGELPSEAISPGYRKLNLTVTVVISLLVFTVLLIVAYQPWFTLPVKLEFSLGVAGAITVLLGGLIFTYHYFADRLIYYTLREQDIILFKGLIFKKVICQPMLRIQHIDIQRGPLERLAGLATLKVYSAGGSDHTLAIPGLPEETAEKMRQFVLNHSDLTRD</sequence>
<dbReference type="PANTHER" id="PTHR34473">
    <property type="entry name" value="UPF0699 TRANSMEMBRANE PROTEIN YDBS"/>
    <property type="match status" value="1"/>
</dbReference>
<keyword evidence="4" id="KW-1185">Reference proteome</keyword>
<reference evidence="4" key="1">
    <citation type="journal article" date="2020" name="Int. J. Syst. Evol. Microbiol.">
        <title>Alteromonas alba sp. nov., a marine bacterium isolated from the seawater of the West Pacific Ocean.</title>
        <authorList>
            <person name="Sun C."/>
            <person name="Wu Y.-H."/>
            <person name="Xamxidin M."/>
            <person name="Cheng H."/>
            <person name="Xu X.-W."/>
        </authorList>
    </citation>
    <scope>NUCLEOTIDE SEQUENCE [LARGE SCALE GENOMIC DNA]</scope>
    <source>
        <strain evidence="4">190</strain>
    </source>
</reference>
<dbReference type="AlphaFoldDB" id="A0A2S9V561"/>
<accession>A0A2S9V561</accession>
<dbReference type="RefSeq" id="WP_105936470.1">
    <property type="nucleotide sequence ID" value="NZ_PVNP01000204.1"/>
</dbReference>
<gene>
    <name evidence="3" type="ORF">C6Y40_21630</name>
</gene>
<keyword evidence="1" id="KW-0472">Membrane</keyword>
<dbReference type="OrthoDB" id="1750577at2"/>
<dbReference type="Proteomes" id="UP000238949">
    <property type="component" value="Unassembled WGS sequence"/>
</dbReference>
<evidence type="ECO:0000313" key="4">
    <source>
        <dbReference type="Proteomes" id="UP000238949"/>
    </source>
</evidence>
<feature type="domain" description="YdbS-like PH" evidence="2">
    <location>
        <begin position="96"/>
        <end position="169"/>
    </location>
</feature>
<dbReference type="InterPro" id="IPR005182">
    <property type="entry name" value="YdbS-like_PH"/>
</dbReference>
<dbReference type="PANTHER" id="PTHR34473:SF2">
    <property type="entry name" value="UPF0699 TRANSMEMBRANE PROTEIN YDBT"/>
    <property type="match status" value="1"/>
</dbReference>
<feature type="transmembrane region" description="Helical" evidence="1">
    <location>
        <begin position="34"/>
        <end position="55"/>
    </location>
</feature>
<protein>
    <recommendedName>
        <fullName evidence="2">YdbS-like PH domain-containing protein</fullName>
    </recommendedName>
</protein>
<keyword evidence="1" id="KW-1133">Transmembrane helix</keyword>
<proteinExistence type="predicted"/>
<comment type="caution">
    <text evidence="3">The sequence shown here is derived from an EMBL/GenBank/DDBJ whole genome shotgun (WGS) entry which is preliminary data.</text>
</comment>
<evidence type="ECO:0000256" key="1">
    <source>
        <dbReference type="SAM" id="Phobius"/>
    </source>
</evidence>
<dbReference type="EMBL" id="PVNP01000204">
    <property type="protein sequence ID" value="PRO71544.1"/>
    <property type="molecule type" value="Genomic_DNA"/>
</dbReference>
<evidence type="ECO:0000259" key="2">
    <source>
        <dbReference type="Pfam" id="PF03703"/>
    </source>
</evidence>
<feature type="transmembrane region" description="Helical" evidence="1">
    <location>
        <begin position="67"/>
        <end position="89"/>
    </location>
</feature>